<organism evidence="3 4">
    <name type="scientific">Bacillus subtilis</name>
    <dbReference type="NCBI Taxonomy" id="1423"/>
    <lineage>
        <taxon>Bacteria</taxon>
        <taxon>Bacillati</taxon>
        <taxon>Bacillota</taxon>
        <taxon>Bacilli</taxon>
        <taxon>Bacillales</taxon>
        <taxon>Bacillaceae</taxon>
        <taxon>Bacillus</taxon>
    </lineage>
</organism>
<sequence>MKKMLGKLLITAGILVFFAVVVKDVFAAGLGFINGTEADSASASPRVIDSMVIESDSKDVRIIAEERSDISAGISGDSGKLFVTENKRKLELTVKEKEFQFLNGFNRSTLIVRLPYDYKGDLAVRTSSGDVSVAGNHHLALSGLNAVSASGNTSVTDVRLQDLKVKASSGDVTISNTVSKTSGIDLASGDANLVHVSGSLDVKMTSGDFNAVLKKVTGPVSVTLTSGDANVSLPQNGSFAVNALSASGDVSSPYSFADKAHKEQHHITGTQGSGRHPIDIKTDSGDLAIR</sequence>
<name>A0A0D1KR04_BACIU</name>
<feature type="compositionally biased region" description="Basic and acidic residues" evidence="1">
    <location>
        <begin position="276"/>
        <end position="290"/>
    </location>
</feature>
<dbReference type="InterPro" id="IPR025164">
    <property type="entry name" value="Toastrack_DUF4097"/>
</dbReference>
<evidence type="ECO:0000259" key="2">
    <source>
        <dbReference type="Pfam" id="PF13349"/>
    </source>
</evidence>
<feature type="region of interest" description="Disordered" evidence="1">
    <location>
        <begin position="263"/>
        <end position="290"/>
    </location>
</feature>
<gene>
    <name evidence="3" type="ORF">SC09_contig4orf00386</name>
</gene>
<dbReference type="AlphaFoldDB" id="A0A0D1KR04"/>
<dbReference type="EMBL" id="JXBC01000013">
    <property type="protein sequence ID" value="KIU05561.1"/>
    <property type="molecule type" value="Genomic_DNA"/>
</dbReference>
<feature type="domain" description="DUF4097" evidence="2">
    <location>
        <begin position="48"/>
        <end position="289"/>
    </location>
</feature>
<evidence type="ECO:0000313" key="3">
    <source>
        <dbReference type="EMBL" id="KIU05561.1"/>
    </source>
</evidence>
<dbReference type="PATRIC" id="fig|1423.173.peg.4102"/>
<dbReference type="STRING" id="483913.AN935_16645"/>
<comment type="caution">
    <text evidence="3">The sequence shown here is derived from an EMBL/GenBank/DDBJ whole genome shotgun (WGS) entry which is preliminary data.</text>
</comment>
<evidence type="ECO:0000313" key="4">
    <source>
        <dbReference type="Proteomes" id="UP000032247"/>
    </source>
</evidence>
<reference evidence="3 4" key="1">
    <citation type="submission" date="2014-12" db="EMBL/GenBank/DDBJ databases">
        <title>Comparative genome analysis of Bacillus coagulans HM-08, Clostridium butyricum HM-68, Bacillus subtilis HM-66 and Bacillus licheniformis BL-09.</title>
        <authorList>
            <person name="Zhang H."/>
        </authorList>
    </citation>
    <scope>NUCLEOTIDE SEQUENCE [LARGE SCALE GENOMIC DNA]</scope>
    <source>
        <strain evidence="3 4">HM-66</strain>
    </source>
</reference>
<proteinExistence type="predicted"/>
<dbReference type="Pfam" id="PF13349">
    <property type="entry name" value="DUF4097"/>
    <property type="match status" value="1"/>
</dbReference>
<evidence type="ECO:0000256" key="1">
    <source>
        <dbReference type="SAM" id="MobiDB-lite"/>
    </source>
</evidence>
<dbReference type="Proteomes" id="UP000032247">
    <property type="component" value="Unassembled WGS sequence"/>
</dbReference>
<accession>A0A0D1KR04</accession>
<protein>
    <recommendedName>
        <fullName evidence="2">DUF4097 domain-containing protein</fullName>
    </recommendedName>
</protein>